<dbReference type="KEGG" id="hpp:HPP12_0207"/>
<protein>
    <submittedName>
        <fullName evidence="1">Uncharacterized protein</fullName>
    </submittedName>
</protein>
<dbReference type="InterPro" id="IPR027417">
    <property type="entry name" value="P-loop_NTPase"/>
</dbReference>
<dbReference type="AlphaFoldDB" id="B6JKD9"/>
<dbReference type="Gene3D" id="3.40.50.300">
    <property type="entry name" value="P-loop containing nucleotide triphosphate hydrolases"/>
    <property type="match status" value="1"/>
</dbReference>
<evidence type="ECO:0000313" key="1">
    <source>
        <dbReference type="EMBL" id="ACJ07367.1"/>
    </source>
</evidence>
<dbReference type="SUPFAM" id="SSF52540">
    <property type="entry name" value="P-loop containing nucleoside triphosphate hydrolases"/>
    <property type="match status" value="1"/>
</dbReference>
<name>B6JKD9_HELP2</name>
<reference evidence="2" key="1">
    <citation type="submission" date="2008-10" db="EMBL/GenBank/DDBJ databases">
        <title>The complete genome sequence of Helicobacter pylori strain P12.</title>
        <authorList>
            <person name="Fischer W."/>
            <person name="Windhager L."/>
            <person name="Karnholz A."/>
            <person name="Zeiller M."/>
            <person name="Zimmer R."/>
            <person name="Haas R."/>
        </authorList>
    </citation>
    <scope>NUCLEOTIDE SEQUENCE [LARGE SCALE GENOMIC DNA]</scope>
    <source>
        <strain evidence="2">P12</strain>
    </source>
</reference>
<gene>
    <name evidence="1" type="ordered locus">HPP12_0207</name>
</gene>
<accession>B6JKD9</accession>
<sequence length="104" mass="11930">MEFYKRVLKLHHFRNLGRKSPTELPLNSSFEKHGGLVILVGENNVGKSNVLEALIIFNDADIKLCSEEDYFKDHEKDSLLSLEEEAILDHKITGFSCVDLRIRT</sequence>
<dbReference type="EMBL" id="CP001217">
    <property type="protein sequence ID" value="ACJ07367.1"/>
    <property type="molecule type" value="Genomic_DNA"/>
</dbReference>
<evidence type="ECO:0000313" key="2">
    <source>
        <dbReference type="Proteomes" id="UP000008198"/>
    </source>
</evidence>
<organism evidence="1 2">
    <name type="scientific">Helicobacter pylori (strain P12)</name>
    <dbReference type="NCBI Taxonomy" id="570508"/>
    <lineage>
        <taxon>Bacteria</taxon>
        <taxon>Pseudomonadati</taxon>
        <taxon>Campylobacterota</taxon>
        <taxon>Epsilonproteobacteria</taxon>
        <taxon>Campylobacterales</taxon>
        <taxon>Helicobacteraceae</taxon>
        <taxon>Helicobacter</taxon>
    </lineage>
</organism>
<dbReference type="Proteomes" id="UP000008198">
    <property type="component" value="Chromosome"/>
</dbReference>
<dbReference type="HOGENOM" id="CLU_033894_2_0_7"/>
<proteinExistence type="predicted"/>
<reference evidence="1 2" key="2">
    <citation type="journal article" date="2010" name="Nucleic Acids Res.">
        <title>Strain-specific genes of Helicobacter pylori: genome evolution driven by a novel type IV secretion system and genomic island transfer.</title>
        <authorList>
            <person name="Fischer W."/>
            <person name="Windhager L."/>
            <person name="Rohrer S."/>
            <person name="Zeiller M."/>
            <person name="Karnholz A."/>
            <person name="Hoffmann R."/>
            <person name="Zimmer R."/>
            <person name="Haas R."/>
        </authorList>
    </citation>
    <scope>NUCLEOTIDE SEQUENCE [LARGE SCALE GENOMIC DNA]</scope>
    <source>
        <strain evidence="1 2">P12</strain>
    </source>
</reference>